<evidence type="ECO:0000313" key="3">
    <source>
        <dbReference type="Proteomes" id="UP000266482"/>
    </source>
</evidence>
<comment type="caution">
    <text evidence="2">The sequence shown here is derived from an EMBL/GenBank/DDBJ whole genome shotgun (WGS) entry which is preliminary data.</text>
</comment>
<dbReference type="AlphaFoldDB" id="A0A3A1VI81"/>
<feature type="domain" description="AB hydrolase-1" evidence="1">
    <location>
        <begin position="21"/>
        <end position="235"/>
    </location>
</feature>
<sequence>MPHELVNGVKLHYSDSGEGIPLVFIHPPLLTSANFQYQRVQLADEFRVITFDIRGHGLSEESESPISYALIAEDIKQLLDRLGVEKAFVCGYSTGGTVALKALLDHSDRFLGGILISAMSEASDPYLRGRIRLAIGLSRWKTAVRLLMLAITWGNSDSKQTYRNMMKLTEKGSTSNIHQYYRYSLNFNCTKELPRIKHPVLLLYGEKDWGFRRYRKLLMSRLPNASLVVLGQQKHQLPTKAADEMNEAIRQWVHLQGYPTSKSPGSGTNDRIPEPFIIEGEATELHHPEA</sequence>
<dbReference type="GO" id="GO:0004806">
    <property type="term" value="F:triacylglycerol lipase activity"/>
    <property type="evidence" value="ECO:0007669"/>
    <property type="project" value="TreeGrafter"/>
</dbReference>
<keyword evidence="3" id="KW-1185">Reference proteome</keyword>
<proteinExistence type="predicted"/>
<dbReference type="SUPFAM" id="SSF53474">
    <property type="entry name" value="alpha/beta-Hydrolases"/>
    <property type="match status" value="1"/>
</dbReference>
<dbReference type="OrthoDB" id="6191536at2"/>
<organism evidence="2 3">
    <name type="scientific">Paenibacillus nanensis</name>
    <dbReference type="NCBI Taxonomy" id="393251"/>
    <lineage>
        <taxon>Bacteria</taxon>
        <taxon>Bacillati</taxon>
        <taxon>Bacillota</taxon>
        <taxon>Bacilli</taxon>
        <taxon>Bacillales</taxon>
        <taxon>Paenibacillaceae</taxon>
        <taxon>Paenibacillus</taxon>
    </lineage>
</organism>
<reference evidence="2 3" key="1">
    <citation type="submission" date="2018-09" db="EMBL/GenBank/DDBJ databases">
        <title>Paenibacillus aracenensis nov. sp. isolated from a cave in southern Spain.</title>
        <authorList>
            <person name="Jurado V."/>
            <person name="Gutierrez-Patricio S."/>
            <person name="Gonzalez-Pimentel J.L."/>
            <person name="Miller A.Z."/>
            <person name="Laiz L."/>
            <person name="Saiz-Jimenez C."/>
        </authorList>
    </citation>
    <scope>NUCLEOTIDE SEQUENCE [LARGE SCALE GENOMIC DNA]</scope>
    <source>
        <strain evidence="2 3">DSM 22867</strain>
    </source>
</reference>
<protein>
    <submittedName>
        <fullName evidence="2">Alpha/beta hydrolase</fullName>
    </submittedName>
</protein>
<dbReference type="Proteomes" id="UP000266482">
    <property type="component" value="Unassembled WGS sequence"/>
</dbReference>
<dbReference type="Pfam" id="PF00561">
    <property type="entry name" value="Abhydrolase_1"/>
    <property type="match status" value="1"/>
</dbReference>
<accession>A0A3A1VI81</accession>
<dbReference type="RefSeq" id="WP_119597536.1">
    <property type="nucleotide sequence ID" value="NZ_QXQA01000001.1"/>
</dbReference>
<dbReference type="InterPro" id="IPR000073">
    <property type="entry name" value="AB_hydrolase_1"/>
</dbReference>
<name>A0A3A1VI81_9BACL</name>
<dbReference type="InterPro" id="IPR050471">
    <property type="entry name" value="AB_hydrolase"/>
</dbReference>
<gene>
    <name evidence="2" type="ORF">D3P08_00835</name>
</gene>
<keyword evidence="2" id="KW-0378">Hydrolase</keyword>
<dbReference type="Gene3D" id="3.40.50.1820">
    <property type="entry name" value="alpha/beta hydrolase"/>
    <property type="match status" value="1"/>
</dbReference>
<dbReference type="InterPro" id="IPR029058">
    <property type="entry name" value="AB_hydrolase_fold"/>
</dbReference>
<dbReference type="PANTHER" id="PTHR43433">
    <property type="entry name" value="HYDROLASE, ALPHA/BETA FOLD FAMILY PROTEIN"/>
    <property type="match status" value="1"/>
</dbReference>
<dbReference type="EMBL" id="QXQA01000001">
    <property type="protein sequence ID" value="RIX60161.1"/>
    <property type="molecule type" value="Genomic_DNA"/>
</dbReference>
<evidence type="ECO:0000259" key="1">
    <source>
        <dbReference type="Pfam" id="PF00561"/>
    </source>
</evidence>
<evidence type="ECO:0000313" key="2">
    <source>
        <dbReference type="EMBL" id="RIX60161.1"/>
    </source>
</evidence>
<dbReference type="GO" id="GO:0046503">
    <property type="term" value="P:glycerolipid catabolic process"/>
    <property type="evidence" value="ECO:0007669"/>
    <property type="project" value="TreeGrafter"/>
</dbReference>
<dbReference type="PANTHER" id="PTHR43433:SF5">
    <property type="entry name" value="AB HYDROLASE-1 DOMAIN-CONTAINING PROTEIN"/>
    <property type="match status" value="1"/>
</dbReference>